<dbReference type="InterPro" id="IPR051885">
    <property type="entry name" value="CC_CF"/>
</dbReference>
<dbReference type="EMBL" id="CAJQZP010001218">
    <property type="protein sequence ID" value="CAG5031637.1"/>
    <property type="molecule type" value="Genomic_DNA"/>
</dbReference>
<evidence type="ECO:0000313" key="7">
    <source>
        <dbReference type="EMBL" id="CAG5031637.1"/>
    </source>
</evidence>
<dbReference type="PANTHER" id="PTHR15654">
    <property type="entry name" value="COILED-COIL DOMAIN-CONTAINING PROTEIN 113-RELATED"/>
    <property type="match status" value="1"/>
</dbReference>
<comment type="subcellular location">
    <subcellularLocation>
        <location evidence="1">Cell projection</location>
        <location evidence="1">Cilium</location>
    </subcellularLocation>
</comment>
<feature type="domain" description="CCDC113/CCDC96 coiled-coil" evidence="6">
    <location>
        <begin position="196"/>
        <end position="344"/>
    </location>
</feature>
<comment type="caution">
    <text evidence="7">The sequence shown here is derived from an EMBL/GenBank/DDBJ whole genome shotgun (WGS) entry which is preliminary data.</text>
</comment>
<dbReference type="GO" id="GO:0005930">
    <property type="term" value="C:axoneme"/>
    <property type="evidence" value="ECO:0007669"/>
    <property type="project" value="TreeGrafter"/>
</dbReference>
<evidence type="ECO:0000256" key="2">
    <source>
        <dbReference type="ARBA" id="ARBA00023054"/>
    </source>
</evidence>
<accession>A0A8S3XPD3</accession>
<dbReference type="Proteomes" id="UP000691718">
    <property type="component" value="Unassembled WGS sequence"/>
</dbReference>
<sequence>MAETEQISKKNNKLSKTAEQHNSNTSDHGRSSESISTQERTEGDSSQIGRGVSMASVAINREEYLQAYRDLTNELHQLRMKNHLLHRRLADYYKKRKHEHVLKSLDNSDDLEEKYQQKLLTYNELKGKEEREMNEIKSQVQVVEVQFFDRLQQATKKFDDLQYLERNTGTGLIYSKKGKPIAEKTVERLLTLQKHKCEQASAMCLRYIRVRNAVTELETTVRKLEKLGPGLYVAQYEQLYIDKQNYMNKIEERDDELIKHRTKCTEHNQILAHIREKMNHTDEVIDFSLSDLGDTELEFLKAREELGQLKNHRNRLRWSLEAERLKAGLLTRKDLLRDYQNAIDEGGSSTDREIPAELQKQEASSTDREIPAELQKQEASSTDREIPAELQKQEASSTDREIPAELQKQEASSTDREISAELQNQETSSTDREMPAELQRQEASSTDREIPAELQKQEASSAASLLTVSQQPLANEKSHKPKNILPKIIQPYPKSMLSIF</sequence>
<evidence type="ECO:0000256" key="3">
    <source>
        <dbReference type="ARBA" id="ARBA00023273"/>
    </source>
</evidence>
<proteinExistence type="predicted"/>
<dbReference type="AlphaFoldDB" id="A0A8S3XPD3"/>
<evidence type="ECO:0000256" key="1">
    <source>
        <dbReference type="ARBA" id="ARBA00004138"/>
    </source>
</evidence>
<dbReference type="Pfam" id="PF13870">
    <property type="entry name" value="CCDC113_CCDC96_CC"/>
    <property type="match status" value="1"/>
</dbReference>
<dbReference type="GO" id="GO:0036064">
    <property type="term" value="C:ciliary basal body"/>
    <property type="evidence" value="ECO:0007669"/>
    <property type="project" value="TreeGrafter"/>
</dbReference>
<feature type="compositionally biased region" description="Polar residues" evidence="5">
    <location>
        <begin position="457"/>
        <end position="473"/>
    </location>
</feature>
<feature type="compositionally biased region" description="Polar residues" evidence="5">
    <location>
        <begin position="14"/>
        <end position="48"/>
    </location>
</feature>
<dbReference type="OrthoDB" id="10254794at2759"/>
<keyword evidence="8" id="KW-1185">Reference proteome</keyword>
<organism evidence="7 8">
    <name type="scientific">Parnassius apollo</name>
    <name type="common">Apollo butterfly</name>
    <name type="synonym">Papilio apollo</name>
    <dbReference type="NCBI Taxonomy" id="110799"/>
    <lineage>
        <taxon>Eukaryota</taxon>
        <taxon>Metazoa</taxon>
        <taxon>Ecdysozoa</taxon>
        <taxon>Arthropoda</taxon>
        <taxon>Hexapoda</taxon>
        <taxon>Insecta</taxon>
        <taxon>Pterygota</taxon>
        <taxon>Neoptera</taxon>
        <taxon>Endopterygota</taxon>
        <taxon>Lepidoptera</taxon>
        <taxon>Glossata</taxon>
        <taxon>Ditrysia</taxon>
        <taxon>Papilionoidea</taxon>
        <taxon>Papilionidae</taxon>
        <taxon>Parnassiinae</taxon>
        <taxon>Parnassini</taxon>
        <taxon>Parnassius</taxon>
        <taxon>Parnassius</taxon>
    </lineage>
</organism>
<dbReference type="PANTHER" id="PTHR15654:SF1">
    <property type="entry name" value="COILED-COIL DOMAIN-CONTAINING PROTEIN 96"/>
    <property type="match status" value="1"/>
</dbReference>
<gene>
    <name evidence="7" type="ORF">PAPOLLO_LOCUS19757</name>
</gene>
<evidence type="ECO:0000313" key="8">
    <source>
        <dbReference type="Proteomes" id="UP000691718"/>
    </source>
</evidence>
<feature type="region of interest" description="Disordered" evidence="5">
    <location>
        <begin position="344"/>
        <end position="482"/>
    </location>
</feature>
<evidence type="ECO:0000256" key="4">
    <source>
        <dbReference type="SAM" id="Coils"/>
    </source>
</evidence>
<dbReference type="GO" id="GO:0060271">
    <property type="term" value="P:cilium assembly"/>
    <property type="evidence" value="ECO:0007669"/>
    <property type="project" value="TreeGrafter"/>
</dbReference>
<feature type="region of interest" description="Disordered" evidence="5">
    <location>
        <begin position="1"/>
        <end position="49"/>
    </location>
</feature>
<dbReference type="InterPro" id="IPR025254">
    <property type="entry name" value="CCDC113/CCDC96_CC"/>
</dbReference>
<keyword evidence="3" id="KW-0966">Cell projection</keyword>
<protein>
    <submittedName>
        <fullName evidence="7">(apollo) hypothetical protein</fullName>
    </submittedName>
</protein>
<evidence type="ECO:0000259" key="6">
    <source>
        <dbReference type="Pfam" id="PF13870"/>
    </source>
</evidence>
<name>A0A8S3XPD3_PARAO</name>
<feature type="coiled-coil region" evidence="4">
    <location>
        <begin position="61"/>
        <end position="146"/>
    </location>
</feature>
<evidence type="ECO:0000256" key="5">
    <source>
        <dbReference type="SAM" id="MobiDB-lite"/>
    </source>
</evidence>
<keyword evidence="2 4" id="KW-0175">Coiled coil</keyword>
<reference evidence="7" key="1">
    <citation type="submission" date="2021-04" db="EMBL/GenBank/DDBJ databases">
        <authorList>
            <person name="Tunstrom K."/>
        </authorList>
    </citation>
    <scope>NUCLEOTIDE SEQUENCE</scope>
</reference>